<dbReference type="Proteomes" id="UP000199735">
    <property type="component" value="Unassembled WGS sequence"/>
</dbReference>
<name>A0A075LKJ3_9BACI</name>
<dbReference type="HOGENOM" id="CLU_033323_12_2_9"/>
<dbReference type="GO" id="GO:0005737">
    <property type="term" value="C:cytoplasm"/>
    <property type="evidence" value="ECO:0007669"/>
    <property type="project" value="TreeGrafter"/>
</dbReference>
<reference evidence="1 3" key="1">
    <citation type="submission" date="2014-07" db="EMBL/GenBank/DDBJ databases">
        <title>Complete genome sequence of a moderately halophilic bacterium Terribacillus aidingensis MP602, isolated from Cryptomeria fortunei in Tianmu mountain in China.</title>
        <authorList>
            <person name="Wang Y."/>
            <person name="Lu P."/>
            <person name="Zhang L."/>
        </authorList>
    </citation>
    <scope>NUCLEOTIDE SEQUENCE [LARGE SCALE GENOMIC DNA]</scope>
    <source>
        <strain evidence="1 3">MP602</strain>
    </source>
</reference>
<evidence type="ECO:0000313" key="3">
    <source>
        <dbReference type="Proteomes" id="UP000027980"/>
    </source>
</evidence>
<dbReference type="InterPro" id="IPR029033">
    <property type="entry name" value="His_PPase_superfam"/>
</dbReference>
<dbReference type="Proteomes" id="UP000027980">
    <property type="component" value="Chromosome"/>
</dbReference>
<dbReference type="CDD" id="cd07067">
    <property type="entry name" value="HP_PGM_like"/>
    <property type="match status" value="1"/>
</dbReference>
<organism evidence="1 3">
    <name type="scientific">Terribacillus saccharophilus</name>
    <dbReference type="NCBI Taxonomy" id="361277"/>
    <lineage>
        <taxon>Bacteria</taxon>
        <taxon>Bacillati</taxon>
        <taxon>Bacillota</taxon>
        <taxon>Bacilli</taxon>
        <taxon>Bacillales</taxon>
        <taxon>Bacillaceae</taxon>
        <taxon>Terribacillus</taxon>
    </lineage>
</organism>
<dbReference type="PANTHER" id="PTHR48100:SF1">
    <property type="entry name" value="HISTIDINE PHOSPHATASE FAMILY PROTEIN-RELATED"/>
    <property type="match status" value="1"/>
</dbReference>
<accession>A0A075LKJ3</accession>
<dbReference type="Gene3D" id="3.40.50.1240">
    <property type="entry name" value="Phosphoglycerate mutase-like"/>
    <property type="match status" value="1"/>
</dbReference>
<dbReference type="InterPro" id="IPR013078">
    <property type="entry name" value="His_Pase_superF_clade-1"/>
</dbReference>
<evidence type="ECO:0000313" key="2">
    <source>
        <dbReference type="EMBL" id="SEM64900.1"/>
    </source>
</evidence>
<gene>
    <name evidence="1" type="ORF">GZ22_08020</name>
    <name evidence="2" type="ORF">SAMN04489762_0651</name>
</gene>
<dbReference type="PANTHER" id="PTHR48100">
    <property type="entry name" value="BROAD-SPECIFICITY PHOSPHATASE YOR283W-RELATED"/>
    <property type="match status" value="1"/>
</dbReference>
<dbReference type="Pfam" id="PF00300">
    <property type="entry name" value="His_Phos_1"/>
    <property type="match status" value="1"/>
</dbReference>
<evidence type="ECO:0000313" key="1">
    <source>
        <dbReference type="EMBL" id="AIF66586.1"/>
    </source>
</evidence>
<dbReference type="OrthoDB" id="512570at2"/>
<evidence type="ECO:0000313" key="4">
    <source>
        <dbReference type="Proteomes" id="UP000199735"/>
    </source>
</evidence>
<protein>
    <submittedName>
        <fullName evidence="1 2">Phosphoglycerate mutase</fullName>
    </submittedName>
</protein>
<dbReference type="EMBL" id="CP008876">
    <property type="protein sequence ID" value="AIF66586.1"/>
    <property type="molecule type" value="Genomic_DNA"/>
</dbReference>
<dbReference type="InterPro" id="IPR050275">
    <property type="entry name" value="PGM_Phosphatase"/>
</dbReference>
<dbReference type="GO" id="GO:0016791">
    <property type="term" value="F:phosphatase activity"/>
    <property type="evidence" value="ECO:0007669"/>
    <property type="project" value="TreeGrafter"/>
</dbReference>
<dbReference type="SUPFAM" id="SSF53254">
    <property type="entry name" value="Phosphoglycerate mutase-like"/>
    <property type="match status" value="1"/>
</dbReference>
<proteinExistence type="predicted"/>
<dbReference type="AlphaFoldDB" id="A0A075LKJ3"/>
<reference evidence="2 4" key="2">
    <citation type="submission" date="2016-10" db="EMBL/GenBank/DDBJ databases">
        <authorList>
            <person name="Varghese N."/>
            <person name="Submissions S."/>
        </authorList>
    </citation>
    <scope>NUCLEOTIDE SEQUENCE [LARGE SCALE GENOMIC DNA]</scope>
    <source>
        <strain evidence="2 4">DSM 21619</strain>
    </source>
</reference>
<accession>A0AAX2EBV2</accession>
<dbReference type="RefSeq" id="WP_038560782.1">
    <property type="nucleotide sequence ID" value="NZ_FOCD01000001.1"/>
</dbReference>
<dbReference type="KEGG" id="tap:GZ22_08020"/>
<sequence>MKRIILVRHCNAQGQHKDSPLTYEGINEARLLAAFLKRLDFPIQRILSSPFFRAVETIKPFADAADVPIELDRRLQERILSEEPVDDWLEVLEESFADFDMRLPGGESSNDARVRVRALLDELEAEENLENVVLVTHGNLLAILMKEFQTDIGFSHWKGFSNPDVFLVQRTGGSYMVERIWNV</sequence>
<dbReference type="EMBL" id="FOCD01000001">
    <property type="protein sequence ID" value="SEM64900.1"/>
    <property type="molecule type" value="Genomic_DNA"/>
</dbReference>
<dbReference type="SMART" id="SM00855">
    <property type="entry name" value="PGAM"/>
    <property type="match status" value="1"/>
</dbReference>